<evidence type="ECO:0000313" key="3">
    <source>
        <dbReference type="Proteomes" id="UP000596248"/>
    </source>
</evidence>
<name>A0ABX7FSQ6_BRECH</name>
<keyword evidence="3" id="KW-1185">Reference proteome</keyword>
<dbReference type="InterPro" id="IPR036473">
    <property type="entry name" value="Mopterin_CF_MoaD-rel_C_sf"/>
</dbReference>
<reference evidence="2 3" key="1">
    <citation type="submission" date="2021-01" db="EMBL/GenBank/DDBJ databases">
        <title>Identification of strong promoters based on the transcriptome of Brevibacillus choshinensis.</title>
        <authorList>
            <person name="Yao D."/>
            <person name="Zhang K."/>
            <person name="Wu J."/>
        </authorList>
    </citation>
    <scope>NUCLEOTIDE SEQUENCE [LARGE SCALE GENOMIC DNA]</scope>
    <source>
        <strain evidence="2 3">HPD31-SP3</strain>
    </source>
</reference>
<dbReference type="InterPro" id="IPR015272">
    <property type="entry name" value="MoadD_C"/>
</dbReference>
<dbReference type="Pfam" id="PF09189">
    <property type="entry name" value="MoaD_arch"/>
    <property type="match status" value="1"/>
</dbReference>
<protein>
    <recommendedName>
        <fullName evidence="1">Molybdopterin cofactor biosynthesis MoaD-related C-terminal domain-containing protein</fullName>
    </recommendedName>
</protein>
<organism evidence="2 3">
    <name type="scientific">Brevibacillus choshinensis</name>
    <dbReference type="NCBI Taxonomy" id="54911"/>
    <lineage>
        <taxon>Bacteria</taxon>
        <taxon>Bacillati</taxon>
        <taxon>Bacillota</taxon>
        <taxon>Bacilli</taxon>
        <taxon>Bacillales</taxon>
        <taxon>Paenibacillaceae</taxon>
        <taxon>Brevibacillus</taxon>
    </lineage>
</organism>
<dbReference type="Gene3D" id="3.30.1370.80">
    <property type="entry name" value="Molybdopterin cofactor biosynthesis MoaD-related, C-terminal domain"/>
    <property type="match status" value="1"/>
</dbReference>
<proteinExistence type="predicted"/>
<feature type="domain" description="Molybdopterin cofactor biosynthesis MoaD-related C-terminal" evidence="1">
    <location>
        <begin position="4"/>
        <end position="90"/>
    </location>
</feature>
<evidence type="ECO:0000313" key="2">
    <source>
        <dbReference type="EMBL" id="QRG69212.1"/>
    </source>
</evidence>
<evidence type="ECO:0000259" key="1">
    <source>
        <dbReference type="Pfam" id="PF09189"/>
    </source>
</evidence>
<dbReference type="EMBL" id="CP069127">
    <property type="protein sequence ID" value="QRG69212.1"/>
    <property type="molecule type" value="Genomic_DNA"/>
</dbReference>
<dbReference type="Proteomes" id="UP000596248">
    <property type="component" value="Chromosome"/>
</dbReference>
<accession>A0ABX7FSQ6</accession>
<gene>
    <name evidence="2" type="ORF">JNE38_08810</name>
</gene>
<dbReference type="RefSeq" id="WP_203356209.1">
    <property type="nucleotide sequence ID" value="NZ_CP069127.1"/>
</dbReference>
<sequence length="90" mass="10079">MVEQTIEVRGIPVSHLVSYLIECGGAALTESLPILVEGEEWNAEVLREETVTITSRFHVSAVFIHFSAANEECFAQLMKRFRIKVMRVGG</sequence>